<dbReference type="AlphaFoldDB" id="A0AAV4MBT0"/>
<gene>
    <name evidence="2" type="primary">AVEN_132710_1</name>
    <name evidence="2" type="ORF">CEXT_462871</name>
</gene>
<feature type="compositionally biased region" description="Low complexity" evidence="1">
    <location>
        <begin position="103"/>
        <end position="116"/>
    </location>
</feature>
<evidence type="ECO:0000313" key="3">
    <source>
        <dbReference type="Proteomes" id="UP001054945"/>
    </source>
</evidence>
<dbReference type="EMBL" id="BPLR01019631">
    <property type="protein sequence ID" value="GIX69937.1"/>
    <property type="molecule type" value="Genomic_DNA"/>
</dbReference>
<feature type="region of interest" description="Disordered" evidence="1">
    <location>
        <begin position="102"/>
        <end position="146"/>
    </location>
</feature>
<keyword evidence="3" id="KW-1185">Reference proteome</keyword>
<dbReference type="Proteomes" id="UP001054945">
    <property type="component" value="Unassembled WGS sequence"/>
</dbReference>
<name>A0AAV4MBT0_CAEEX</name>
<feature type="compositionally biased region" description="Pro residues" evidence="1">
    <location>
        <begin position="290"/>
        <end position="299"/>
    </location>
</feature>
<organism evidence="2 3">
    <name type="scientific">Caerostris extrusa</name>
    <name type="common">Bark spider</name>
    <name type="synonym">Caerostris bankana</name>
    <dbReference type="NCBI Taxonomy" id="172846"/>
    <lineage>
        <taxon>Eukaryota</taxon>
        <taxon>Metazoa</taxon>
        <taxon>Ecdysozoa</taxon>
        <taxon>Arthropoda</taxon>
        <taxon>Chelicerata</taxon>
        <taxon>Arachnida</taxon>
        <taxon>Araneae</taxon>
        <taxon>Araneomorphae</taxon>
        <taxon>Entelegynae</taxon>
        <taxon>Araneoidea</taxon>
        <taxon>Araneidae</taxon>
        <taxon>Caerostris</taxon>
    </lineage>
</organism>
<evidence type="ECO:0000313" key="2">
    <source>
        <dbReference type="EMBL" id="GIX69937.1"/>
    </source>
</evidence>
<comment type="caution">
    <text evidence="2">The sequence shown here is derived from an EMBL/GenBank/DDBJ whole genome shotgun (WGS) entry which is preliminary data.</text>
</comment>
<reference evidence="2 3" key="1">
    <citation type="submission" date="2021-06" db="EMBL/GenBank/DDBJ databases">
        <title>Caerostris extrusa draft genome.</title>
        <authorList>
            <person name="Kono N."/>
            <person name="Arakawa K."/>
        </authorList>
    </citation>
    <scope>NUCLEOTIDE SEQUENCE [LARGE SCALE GENOMIC DNA]</scope>
</reference>
<feature type="region of interest" description="Disordered" evidence="1">
    <location>
        <begin position="191"/>
        <end position="212"/>
    </location>
</feature>
<evidence type="ECO:0000256" key="1">
    <source>
        <dbReference type="SAM" id="MobiDB-lite"/>
    </source>
</evidence>
<feature type="region of interest" description="Disordered" evidence="1">
    <location>
        <begin position="281"/>
        <end position="315"/>
    </location>
</feature>
<protein>
    <submittedName>
        <fullName evidence="2">Uncharacterized protein</fullName>
    </submittedName>
</protein>
<feature type="compositionally biased region" description="Polar residues" evidence="1">
    <location>
        <begin position="192"/>
        <end position="204"/>
    </location>
</feature>
<accession>A0AAV4MBT0</accession>
<sequence length="362" mass="41553">MKIIFSDYNNDYLDTDIPEEVVHYDLEERSNTYDLSENIENIKIADNDEIIENTFENNEEDVYSFDNNMSVIDNSEENITNSEVNPSPLCLPLEKIDEDDVISASTTTSSETPDTETVIETLPSNLSPLPNDESNGEESSKPLSFEDKEREYVDEIPVPETSPCISSEPIYSGNVEYTNVFDNVPIQERFAPNTSEMYENNENSSPDDQDDEYCRELDESIDQITSLDVIDEIEQRLMHQLEQQGETFEEMDEGLTAQLEQDINKQWLYFSDEVELLDDLTPRNLEPPREPPPPLPPPELDTSDKKDKILPPPPALEEILKQEREQTQWLEKRLSLAETDISTTSSYMNDSMGMEAQDFTQK</sequence>
<proteinExistence type="predicted"/>